<dbReference type="InterPro" id="IPR058031">
    <property type="entry name" value="AAA_lid_NorR"/>
</dbReference>
<evidence type="ECO:0000256" key="1">
    <source>
        <dbReference type="ARBA" id="ARBA00022741"/>
    </source>
</evidence>
<dbReference type="Gene3D" id="3.30.450.40">
    <property type="match status" value="1"/>
</dbReference>
<dbReference type="GO" id="GO:0043565">
    <property type="term" value="F:sequence-specific DNA binding"/>
    <property type="evidence" value="ECO:0007669"/>
    <property type="project" value="InterPro"/>
</dbReference>
<dbReference type="InterPro" id="IPR025662">
    <property type="entry name" value="Sigma_54_int_dom_ATP-bd_1"/>
</dbReference>
<reference evidence="7" key="1">
    <citation type="submission" date="2022-09" db="EMBL/GenBank/DDBJ databases">
        <title>Winslowiella arboricola sp. nov., isolated from bleeding cankers on broadleaf hosts.</title>
        <authorList>
            <person name="Brady C."/>
            <person name="Kaur S."/>
            <person name="Crampton B."/>
            <person name="Maddock D."/>
            <person name="Arnold D."/>
            <person name="Denman S."/>
        </authorList>
    </citation>
    <scope>NUCLEOTIDE SEQUENCE</scope>
    <source>
        <strain evidence="7">BAC 15a-03b</strain>
    </source>
</reference>
<keyword evidence="4" id="KW-0238">DNA-binding</keyword>
<dbReference type="InterPro" id="IPR002197">
    <property type="entry name" value="HTH_Fis"/>
</dbReference>
<dbReference type="InterPro" id="IPR009057">
    <property type="entry name" value="Homeodomain-like_sf"/>
</dbReference>
<keyword evidence="1" id="KW-0547">Nucleotide-binding</keyword>
<dbReference type="Gene3D" id="3.40.50.300">
    <property type="entry name" value="P-loop containing nucleotide triphosphate hydrolases"/>
    <property type="match status" value="1"/>
</dbReference>
<dbReference type="InterPro" id="IPR025943">
    <property type="entry name" value="Sigma_54_int_dom_ATP-bd_2"/>
</dbReference>
<protein>
    <submittedName>
        <fullName evidence="7">Sigma-54-dependent Fis family transcriptional regulator</fullName>
    </submittedName>
</protein>
<dbReference type="AlphaFoldDB" id="A0A9J6PVA1"/>
<evidence type="ECO:0000313" key="8">
    <source>
        <dbReference type="Proteomes" id="UP001064262"/>
    </source>
</evidence>
<evidence type="ECO:0000256" key="3">
    <source>
        <dbReference type="ARBA" id="ARBA00023015"/>
    </source>
</evidence>
<dbReference type="SUPFAM" id="SSF46689">
    <property type="entry name" value="Homeodomain-like"/>
    <property type="match status" value="1"/>
</dbReference>
<dbReference type="SUPFAM" id="SSF55781">
    <property type="entry name" value="GAF domain-like"/>
    <property type="match status" value="1"/>
</dbReference>
<dbReference type="SMART" id="SM00382">
    <property type="entry name" value="AAA"/>
    <property type="match status" value="1"/>
</dbReference>
<dbReference type="EMBL" id="JAODIM010000043">
    <property type="protein sequence ID" value="MCU5779613.1"/>
    <property type="molecule type" value="Genomic_DNA"/>
</dbReference>
<keyword evidence="2" id="KW-0067">ATP-binding</keyword>
<name>A0A9J6PVA1_9GAMM</name>
<dbReference type="Pfam" id="PF00158">
    <property type="entry name" value="Sigma54_activat"/>
    <property type="match status" value="1"/>
</dbReference>
<accession>A0A9J6PVA1</accession>
<dbReference type="PROSITE" id="PS00676">
    <property type="entry name" value="SIGMA54_INTERACT_2"/>
    <property type="match status" value="1"/>
</dbReference>
<proteinExistence type="predicted"/>
<dbReference type="PROSITE" id="PS00688">
    <property type="entry name" value="SIGMA54_INTERACT_3"/>
    <property type="match status" value="1"/>
</dbReference>
<dbReference type="SUPFAM" id="SSF52540">
    <property type="entry name" value="P-loop containing nucleoside triphosphate hydrolases"/>
    <property type="match status" value="1"/>
</dbReference>
<dbReference type="FunFam" id="3.40.50.300:FF:000006">
    <property type="entry name" value="DNA-binding transcriptional regulator NtrC"/>
    <property type="match status" value="1"/>
</dbReference>
<keyword evidence="8" id="KW-1185">Reference proteome</keyword>
<evidence type="ECO:0000256" key="2">
    <source>
        <dbReference type="ARBA" id="ARBA00022840"/>
    </source>
</evidence>
<dbReference type="Pfam" id="PF02954">
    <property type="entry name" value="HTH_8"/>
    <property type="match status" value="1"/>
</dbReference>
<dbReference type="GO" id="GO:0006355">
    <property type="term" value="P:regulation of DNA-templated transcription"/>
    <property type="evidence" value="ECO:0007669"/>
    <property type="project" value="InterPro"/>
</dbReference>
<dbReference type="PROSITE" id="PS50045">
    <property type="entry name" value="SIGMA54_INTERACT_4"/>
    <property type="match status" value="1"/>
</dbReference>
<dbReference type="InterPro" id="IPR002078">
    <property type="entry name" value="Sigma_54_int"/>
</dbReference>
<dbReference type="PRINTS" id="PR01590">
    <property type="entry name" value="HTHFIS"/>
</dbReference>
<keyword evidence="5" id="KW-0804">Transcription</keyword>
<evidence type="ECO:0000256" key="5">
    <source>
        <dbReference type="ARBA" id="ARBA00023163"/>
    </source>
</evidence>
<keyword evidence="3" id="KW-0805">Transcription regulation</keyword>
<dbReference type="PROSITE" id="PS00675">
    <property type="entry name" value="SIGMA54_INTERACT_1"/>
    <property type="match status" value="1"/>
</dbReference>
<evidence type="ECO:0000313" key="7">
    <source>
        <dbReference type="EMBL" id="MCU5779613.1"/>
    </source>
</evidence>
<dbReference type="InterPro" id="IPR029016">
    <property type="entry name" value="GAF-like_dom_sf"/>
</dbReference>
<evidence type="ECO:0000256" key="4">
    <source>
        <dbReference type="ARBA" id="ARBA00023125"/>
    </source>
</evidence>
<gene>
    <name evidence="7" type="ORF">N5923_19180</name>
</gene>
<dbReference type="CDD" id="cd00009">
    <property type="entry name" value="AAA"/>
    <property type="match status" value="1"/>
</dbReference>
<dbReference type="Gene3D" id="1.10.10.60">
    <property type="entry name" value="Homeodomain-like"/>
    <property type="match status" value="1"/>
</dbReference>
<dbReference type="RefSeq" id="WP_267144777.1">
    <property type="nucleotide sequence ID" value="NZ_JAODIL010000082.1"/>
</dbReference>
<sequence>MNQLQRTHIATVVESIYGKTGGMAVPEVDPLIRDSWQRCVDSHGLDPFRMQQAQILSAAELHAHREPLDEFRRFAWHGMTQLWQQVAPAGYMVLLTNAQGVTVDYIGDKHAAIRLRRAGLFAGAQWTEASAGTCAVGTALATGLPLTVHQHDHFDATHIPLTCSAVPLFDPTGPLKAVLDISALRSPQPKESQHLTLQIAQMAAWQIEQAWFNHHHQYDWVLKLSLTSSFVDINPDFLLAFDAAGRLVGHNHRAQRMLEAEMGFIRAELTAVSALIGLRFEQIFQQSFDQLPGYLHTGSQRPALIALLDSGRALCLSVVAPPPRPRAALSSGDRSLPDPLAALNGGDATLQRQLLRAAKLLNSPINLVVQGETGSGKEYFAKAFHHASDRANAPFIAVNCAAIPATLIESELFGAMPGSFSGASSKPKRGLIQEASGGTLFLDEIGDMPLEMQSRLLRVLSEHEVLPVGASRPVAVDIRVICASHYQLEQRVAAGHFRADLYYRLNGAQIILPPLRQRSDLEVVIERMLDGKSGLTRAARQRLLQHSWPGNLRELRNALDYAQQMAGQHPIAPEDLPDSFQQPAALPAEPASLHSPSTDIEALRLIQLLTATQWNRTAVARQLGISRMTLYRHMRRLGIRSPLSGEQ</sequence>
<feature type="domain" description="Sigma-54 factor interaction" evidence="6">
    <location>
        <begin position="343"/>
        <end position="564"/>
    </location>
</feature>
<dbReference type="PANTHER" id="PTHR32071">
    <property type="entry name" value="TRANSCRIPTIONAL REGULATORY PROTEIN"/>
    <property type="match status" value="1"/>
</dbReference>
<evidence type="ECO:0000259" key="6">
    <source>
        <dbReference type="PROSITE" id="PS50045"/>
    </source>
</evidence>
<dbReference type="InterPro" id="IPR027417">
    <property type="entry name" value="P-loop_NTPase"/>
</dbReference>
<dbReference type="GO" id="GO:0005524">
    <property type="term" value="F:ATP binding"/>
    <property type="evidence" value="ECO:0007669"/>
    <property type="project" value="UniProtKB-KW"/>
</dbReference>
<dbReference type="Pfam" id="PF25601">
    <property type="entry name" value="AAA_lid_14"/>
    <property type="match status" value="1"/>
</dbReference>
<dbReference type="InterPro" id="IPR003593">
    <property type="entry name" value="AAA+_ATPase"/>
</dbReference>
<dbReference type="PANTHER" id="PTHR32071:SF77">
    <property type="entry name" value="TRANSCRIPTIONAL REGULATORY PROTEIN"/>
    <property type="match status" value="1"/>
</dbReference>
<comment type="caution">
    <text evidence="7">The sequence shown here is derived from an EMBL/GenBank/DDBJ whole genome shotgun (WGS) entry which is preliminary data.</text>
</comment>
<dbReference type="Proteomes" id="UP001064262">
    <property type="component" value="Unassembled WGS sequence"/>
</dbReference>
<organism evidence="7 8">
    <name type="scientific">Winslowiella arboricola</name>
    <dbReference type="NCBI Taxonomy" id="2978220"/>
    <lineage>
        <taxon>Bacteria</taxon>
        <taxon>Pseudomonadati</taxon>
        <taxon>Pseudomonadota</taxon>
        <taxon>Gammaproteobacteria</taxon>
        <taxon>Enterobacterales</taxon>
        <taxon>Erwiniaceae</taxon>
        <taxon>Winslowiella</taxon>
    </lineage>
</organism>
<dbReference type="InterPro" id="IPR025944">
    <property type="entry name" value="Sigma_54_int_dom_CS"/>
</dbReference>
<dbReference type="Gene3D" id="1.10.8.60">
    <property type="match status" value="1"/>
</dbReference>